<dbReference type="Proteomes" id="UP000275461">
    <property type="component" value="Unassembled WGS sequence"/>
</dbReference>
<evidence type="ECO:0000313" key="3">
    <source>
        <dbReference type="Proteomes" id="UP000275461"/>
    </source>
</evidence>
<feature type="compositionally biased region" description="Basic and acidic residues" evidence="1">
    <location>
        <begin position="68"/>
        <end position="80"/>
    </location>
</feature>
<feature type="region of interest" description="Disordered" evidence="1">
    <location>
        <begin position="65"/>
        <end position="99"/>
    </location>
</feature>
<feature type="compositionally biased region" description="Basic and acidic residues" evidence="1">
    <location>
        <begin position="89"/>
        <end position="99"/>
    </location>
</feature>
<dbReference type="AlphaFoldDB" id="A0A498C9Z2"/>
<gene>
    <name evidence="2" type="ORF">DFR31_1148</name>
</gene>
<proteinExistence type="predicted"/>
<organism evidence="2 3">
    <name type="scientific">Alkalispirillum mobile</name>
    <dbReference type="NCBI Taxonomy" id="85925"/>
    <lineage>
        <taxon>Bacteria</taxon>
        <taxon>Pseudomonadati</taxon>
        <taxon>Pseudomonadota</taxon>
        <taxon>Gammaproteobacteria</taxon>
        <taxon>Chromatiales</taxon>
        <taxon>Ectothiorhodospiraceae</taxon>
        <taxon>Alkalispirillum</taxon>
    </lineage>
</organism>
<evidence type="ECO:0000256" key="1">
    <source>
        <dbReference type="SAM" id="MobiDB-lite"/>
    </source>
</evidence>
<comment type="caution">
    <text evidence="2">The sequence shown here is derived from an EMBL/GenBank/DDBJ whole genome shotgun (WGS) entry which is preliminary data.</text>
</comment>
<protein>
    <submittedName>
        <fullName evidence="2">Uncharacterized protein</fullName>
    </submittedName>
</protein>
<reference evidence="2 3" key="1">
    <citation type="submission" date="2018-10" db="EMBL/GenBank/DDBJ databases">
        <title>Genomic Encyclopedia of Type Strains, Phase IV (KMG-IV): sequencing the most valuable type-strain genomes for metagenomic binning, comparative biology and taxonomic classification.</title>
        <authorList>
            <person name="Goeker M."/>
        </authorList>
    </citation>
    <scope>NUCLEOTIDE SEQUENCE [LARGE SCALE GENOMIC DNA]</scope>
    <source>
        <strain evidence="2 3">DSM 12769</strain>
    </source>
</reference>
<sequence>MAEMVRDLDRVTATCEQLTEMTEAERQAWMQQAMAEQRAMVLRAALQGLGRKLSAMLGRRGQVLPVEEQPRPDQYDEHTLHAVNAHAEASNEARDRRVA</sequence>
<keyword evidence="3" id="KW-1185">Reference proteome</keyword>
<evidence type="ECO:0000313" key="2">
    <source>
        <dbReference type="EMBL" id="RLK51226.1"/>
    </source>
</evidence>
<dbReference type="RefSeq" id="WP_121441647.1">
    <property type="nucleotide sequence ID" value="NZ_RCDA01000001.1"/>
</dbReference>
<name>A0A498C9Z2_9GAMM</name>
<dbReference type="EMBL" id="RCDA01000001">
    <property type="protein sequence ID" value="RLK51226.1"/>
    <property type="molecule type" value="Genomic_DNA"/>
</dbReference>
<dbReference type="OrthoDB" id="9850461at2"/>
<accession>A0A498C9Z2</accession>